<comment type="caution">
    <text evidence="8">The sequence shown here is derived from an EMBL/GenBank/DDBJ whole genome shotgun (WGS) entry which is preliminary data.</text>
</comment>
<reference evidence="8 9" key="1">
    <citation type="submission" date="2017-12" db="EMBL/GenBank/DDBJ databases">
        <title>Comparative genomics of Botrytis spp.</title>
        <authorList>
            <person name="Valero-Jimenez C.A."/>
            <person name="Tapia P."/>
            <person name="Veloso J."/>
            <person name="Silva-Moreno E."/>
            <person name="Staats M."/>
            <person name="Valdes J.H."/>
            <person name="Van Kan J.A.L."/>
        </authorList>
    </citation>
    <scope>NUCLEOTIDE SEQUENCE [LARGE SCALE GENOMIC DNA]</scope>
    <source>
        <strain evidence="8 9">Be9601</strain>
    </source>
</reference>
<feature type="domain" description="Gamma tubulin complex component C-terminal" evidence="6">
    <location>
        <begin position="588"/>
        <end position="961"/>
    </location>
</feature>
<dbReference type="Proteomes" id="UP000297229">
    <property type="component" value="Unassembled WGS sequence"/>
</dbReference>
<dbReference type="GO" id="GO:0000930">
    <property type="term" value="C:gamma-tubulin complex"/>
    <property type="evidence" value="ECO:0007669"/>
    <property type="project" value="TreeGrafter"/>
</dbReference>
<dbReference type="GO" id="GO:0051321">
    <property type="term" value="P:meiotic cell cycle"/>
    <property type="evidence" value="ECO:0007669"/>
    <property type="project" value="TreeGrafter"/>
</dbReference>
<keyword evidence="3 5" id="KW-0493">Microtubule</keyword>
<dbReference type="OrthoDB" id="775571at2759"/>
<dbReference type="GO" id="GO:0000922">
    <property type="term" value="C:spindle pole"/>
    <property type="evidence" value="ECO:0007669"/>
    <property type="project" value="InterPro"/>
</dbReference>
<dbReference type="GO" id="GO:0051011">
    <property type="term" value="F:microtubule minus-end binding"/>
    <property type="evidence" value="ECO:0007669"/>
    <property type="project" value="TreeGrafter"/>
</dbReference>
<dbReference type="InterPro" id="IPR041470">
    <property type="entry name" value="GCP_N"/>
</dbReference>
<dbReference type="PANTHER" id="PTHR19302">
    <property type="entry name" value="GAMMA TUBULIN COMPLEX PROTEIN"/>
    <property type="match status" value="1"/>
</dbReference>
<dbReference type="GO" id="GO:0000278">
    <property type="term" value="P:mitotic cell cycle"/>
    <property type="evidence" value="ECO:0007669"/>
    <property type="project" value="TreeGrafter"/>
</dbReference>
<dbReference type="AlphaFoldDB" id="A0A4Z1JV78"/>
<dbReference type="InterPro" id="IPR042241">
    <property type="entry name" value="GCP_C_sf"/>
</dbReference>
<dbReference type="Pfam" id="PF17681">
    <property type="entry name" value="GCP_N_terminal"/>
    <property type="match status" value="1"/>
</dbReference>
<comment type="subcellular location">
    <subcellularLocation>
        <location evidence="5">Cytoplasm</location>
        <location evidence="5">Cytoskeleton</location>
        <location evidence="5">Microtubule organizing center</location>
    </subcellularLocation>
</comment>
<organism evidence="8 9">
    <name type="scientific">Botrytis elliptica</name>
    <dbReference type="NCBI Taxonomy" id="278938"/>
    <lineage>
        <taxon>Eukaryota</taxon>
        <taxon>Fungi</taxon>
        <taxon>Dikarya</taxon>
        <taxon>Ascomycota</taxon>
        <taxon>Pezizomycotina</taxon>
        <taxon>Leotiomycetes</taxon>
        <taxon>Helotiales</taxon>
        <taxon>Sclerotiniaceae</taxon>
        <taxon>Botrytis</taxon>
    </lineage>
</organism>
<dbReference type="FunFam" id="1.20.120.1900:FF:000013">
    <property type="entry name" value="Spindle pole body component"/>
    <property type="match status" value="1"/>
</dbReference>
<keyword evidence="4 5" id="KW-0206">Cytoskeleton</keyword>
<dbReference type="PANTHER" id="PTHR19302:SF70">
    <property type="entry name" value="GAMMA-TUBULIN COMPLEX COMPONENT 6"/>
    <property type="match status" value="1"/>
</dbReference>
<keyword evidence="9" id="KW-1185">Reference proteome</keyword>
<gene>
    <name evidence="8" type="ORF">BELL_0394g00040</name>
</gene>
<evidence type="ECO:0000256" key="2">
    <source>
        <dbReference type="ARBA" id="ARBA00022490"/>
    </source>
</evidence>
<dbReference type="Gene3D" id="1.20.120.1900">
    <property type="entry name" value="Gamma-tubulin complex, C-terminal domain"/>
    <property type="match status" value="1"/>
</dbReference>
<evidence type="ECO:0000256" key="4">
    <source>
        <dbReference type="ARBA" id="ARBA00023212"/>
    </source>
</evidence>
<protein>
    <recommendedName>
        <fullName evidence="5">Spindle pole body component</fullName>
    </recommendedName>
</protein>
<evidence type="ECO:0000313" key="8">
    <source>
        <dbReference type="EMBL" id="TGO73063.1"/>
    </source>
</evidence>
<evidence type="ECO:0000256" key="3">
    <source>
        <dbReference type="ARBA" id="ARBA00022701"/>
    </source>
</evidence>
<keyword evidence="2 5" id="KW-0963">Cytoplasm</keyword>
<dbReference type="GO" id="GO:0043015">
    <property type="term" value="F:gamma-tubulin binding"/>
    <property type="evidence" value="ECO:0007669"/>
    <property type="project" value="InterPro"/>
</dbReference>
<dbReference type="InterPro" id="IPR040457">
    <property type="entry name" value="GCP_C"/>
</dbReference>
<feature type="domain" description="Gamma tubulin complex component protein N-terminal" evidence="7">
    <location>
        <begin position="176"/>
        <end position="584"/>
    </location>
</feature>
<evidence type="ECO:0000259" key="7">
    <source>
        <dbReference type="Pfam" id="PF17681"/>
    </source>
</evidence>
<dbReference type="GO" id="GO:0007020">
    <property type="term" value="P:microtubule nucleation"/>
    <property type="evidence" value="ECO:0007669"/>
    <property type="project" value="InterPro"/>
</dbReference>
<dbReference type="STRING" id="278938.A0A4Z1JV78"/>
<dbReference type="GO" id="GO:0051225">
    <property type="term" value="P:spindle assembly"/>
    <property type="evidence" value="ECO:0007669"/>
    <property type="project" value="TreeGrafter"/>
</dbReference>
<evidence type="ECO:0000256" key="1">
    <source>
        <dbReference type="ARBA" id="ARBA00010337"/>
    </source>
</evidence>
<proteinExistence type="inferred from homology"/>
<name>A0A4Z1JV78_9HELO</name>
<evidence type="ECO:0000259" key="6">
    <source>
        <dbReference type="Pfam" id="PF04130"/>
    </source>
</evidence>
<dbReference type="GO" id="GO:0031122">
    <property type="term" value="P:cytoplasmic microtubule organization"/>
    <property type="evidence" value="ECO:0007669"/>
    <property type="project" value="TreeGrafter"/>
</dbReference>
<evidence type="ECO:0000256" key="5">
    <source>
        <dbReference type="RuleBase" id="RU363050"/>
    </source>
</evidence>
<dbReference type="InterPro" id="IPR007259">
    <property type="entry name" value="GCP"/>
</dbReference>
<comment type="similarity">
    <text evidence="1 5">Belongs to the TUBGCP family.</text>
</comment>
<dbReference type="GO" id="GO:0005874">
    <property type="term" value="C:microtubule"/>
    <property type="evidence" value="ECO:0007669"/>
    <property type="project" value="UniProtKB-KW"/>
</dbReference>
<sequence>MMKMDDEKDPGDVFAIPDLWGLSRCVDDVVQPNSLFSDLRLPVIDFKLPDVAEQCQHDELFFGIPELPIGPAEPIVPPSQSDEPLGDTSCNERVGPEEVEDFDIWMVQEREPLQEPVNYQTWDSFTNDQFNEPQTAYLTEAGARVLDTALAAEDDFLNAGNTVHRVVDSKIFATSVLALGLGRNSTFFAWDVEKRSFYATLQNFRVSGHTAQSLTGFLAPFYECGNITRFLQDFVEKTYSSNKSPGRIAMAESISTVLATIQSQLNVSASDYESILQLQALFQPIHSVLTCFKRLVTNTLPKKSDEAILSTLFEEIQLLEHRTDSLRDILLEMLSRVSIPWLKFTGEWLGLQREDGVPLTKDGSGKSFVRVDNKEWVDEAGLELNEPDFILDLENVPSFMPLEDARIMFEVGRSLRILRTHHIDHPLSKMEVVESVAPPVLEWRYSWQDILDVETKALRYEQDLTAALQKFSGDHSTTEEPTATESRFELYNFDMDFFGRPEEEIQTRVVASINRLDSKLREPLTPVKFKRLLQDCLSSAPESSRVDKSIFSPPISLAPILSFNPIISAQARVVNGVCMQLFFKSHKLLDHLSLQRDFHLLGNGVFSSRLSHALFDPELESAERQKGVALSGGTMGLRLGGRDTWPPASSELRLALMGVLTESYASYQPANLSSIDSYLQRQKSLPGDLSFAVRDMSEEEIKRCMDPNSIEALDFLRLSYKPPAPLESILTPIILYKYDQLFKQLLRTLRMLYVVSALFRDATDRTSSWQNIHPSAQKFRIEAHHFVSAVCGYFFDTGIATTWGVFQRKLDEIEERMDSENFSLGQNEGLESLREYHERVLDKMLFALFLRKRQKPVMQLLEEIFGLILRFSKHSREKASGAKANSDDVGEDENIQMMYGKFKKRVGVFVTVCRGLTEKKGYGEKTFNAQAGSGGLFDAADLAEENTVGQLVLRLEMSGYYMKGL</sequence>
<dbReference type="GO" id="GO:0005816">
    <property type="term" value="C:spindle pole body"/>
    <property type="evidence" value="ECO:0007669"/>
    <property type="project" value="UniProtKB-ARBA"/>
</dbReference>
<evidence type="ECO:0000313" key="9">
    <source>
        <dbReference type="Proteomes" id="UP000297229"/>
    </source>
</evidence>
<dbReference type="EMBL" id="PQXM01000392">
    <property type="protein sequence ID" value="TGO73063.1"/>
    <property type="molecule type" value="Genomic_DNA"/>
</dbReference>
<accession>A0A4Z1JV78</accession>
<dbReference type="Pfam" id="PF04130">
    <property type="entry name" value="GCP_C_terminal"/>
    <property type="match status" value="1"/>
</dbReference>